<reference evidence="2 3" key="1">
    <citation type="submission" date="2024-05" db="EMBL/GenBank/DDBJ databases">
        <title>Culex pipiens pipiens assembly and annotation.</title>
        <authorList>
            <person name="Alout H."/>
            <person name="Durand T."/>
        </authorList>
    </citation>
    <scope>NUCLEOTIDE SEQUENCE [LARGE SCALE GENOMIC DNA]</scope>
    <source>
        <strain evidence="2">HA-2024</strain>
        <tissue evidence="2">Whole body</tissue>
    </source>
</reference>
<keyword evidence="3" id="KW-1185">Reference proteome</keyword>
<name>A0ABD1DVB1_CULPP</name>
<evidence type="ECO:0000256" key="1">
    <source>
        <dbReference type="SAM" id="MobiDB-lite"/>
    </source>
</evidence>
<comment type="caution">
    <text evidence="2">The sequence shown here is derived from an EMBL/GenBank/DDBJ whole genome shotgun (WGS) entry which is preliminary data.</text>
</comment>
<feature type="compositionally biased region" description="Gly residues" evidence="1">
    <location>
        <begin position="26"/>
        <end position="37"/>
    </location>
</feature>
<dbReference type="EMBL" id="JBEHCU010001414">
    <property type="protein sequence ID" value="KAL1403546.1"/>
    <property type="molecule type" value="Genomic_DNA"/>
</dbReference>
<accession>A0ABD1DVB1</accession>
<evidence type="ECO:0000313" key="3">
    <source>
        <dbReference type="Proteomes" id="UP001562425"/>
    </source>
</evidence>
<evidence type="ECO:0000313" key="2">
    <source>
        <dbReference type="EMBL" id="KAL1403546.1"/>
    </source>
</evidence>
<dbReference type="Proteomes" id="UP001562425">
    <property type="component" value="Unassembled WGS sequence"/>
</dbReference>
<proteinExistence type="predicted"/>
<feature type="region of interest" description="Disordered" evidence="1">
    <location>
        <begin position="20"/>
        <end position="54"/>
    </location>
</feature>
<sequence>MVEVVDNEVSVLVRLGHKGTSSSSGNGIGSLLGSGGRHGAEQPGAGTGFPPPSRWPWPAWSGSLAISRRRRCQHDSERLLVDQFRRFSRNGGMKNRTLAHDVDPFFGAFESLHQNTMVTTQSGSLRAWTTWFSPMTNTVTMPWLS</sequence>
<dbReference type="AlphaFoldDB" id="A0ABD1DVB1"/>
<protein>
    <submittedName>
        <fullName evidence="2">Uncharacterized protein</fullName>
    </submittedName>
</protein>
<organism evidence="2 3">
    <name type="scientific">Culex pipiens pipiens</name>
    <name type="common">Northern house mosquito</name>
    <dbReference type="NCBI Taxonomy" id="38569"/>
    <lineage>
        <taxon>Eukaryota</taxon>
        <taxon>Metazoa</taxon>
        <taxon>Ecdysozoa</taxon>
        <taxon>Arthropoda</taxon>
        <taxon>Hexapoda</taxon>
        <taxon>Insecta</taxon>
        <taxon>Pterygota</taxon>
        <taxon>Neoptera</taxon>
        <taxon>Endopterygota</taxon>
        <taxon>Diptera</taxon>
        <taxon>Nematocera</taxon>
        <taxon>Culicoidea</taxon>
        <taxon>Culicidae</taxon>
        <taxon>Culicinae</taxon>
        <taxon>Culicini</taxon>
        <taxon>Culex</taxon>
        <taxon>Culex</taxon>
    </lineage>
</organism>
<gene>
    <name evidence="2" type="ORF">pipiens_019316</name>
</gene>